<accession>A0A1T4WKW7</accession>
<evidence type="ECO:0000313" key="3">
    <source>
        <dbReference type="Proteomes" id="UP000190027"/>
    </source>
</evidence>
<sequence length="121" mass="13198">MEKVLIVGCQQTMNEICVGCSRCMVAFNRREGEFAAYGPDAQLIGLLSCGGCPGQAIVMRLAQMKLWNAPMQEMPTHLHVAPCLDLHCPHAEIIKQKIVKTAGIPVILGAHPYLPKDIFAV</sequence>
<protein>
    <submittedName>
        <fullName evidence="2">Predicted metal-binding protein</fullName>
    </submittedName>
</protein>
<keyword evidence="3" id="KW-1185">Reference proteome</keyword>
<name>A0A1T4WKW7_9BACT</name>
<evidence type="ECO:0000313" key="2">
    <source>
        <dbReference type="EMBL" id="SKA77548.1"/>
    </source>
</evidence>
<dbReference type="RefSeq" id="WP_078716579.1">
    <property type="nucleotide sequence ID" value="NZ_FUYC01000003.1"/>
</dbReference>
<dbReference type="InterPro" id="IPR014925">
    <property type="entry name" value="CGGC_dom"/>
</dbReference>
<reference evidence="2 3" key="1">
    <citation type="submission" date="2017-02" db="EMBL/GenBank/DDBJ databases">
        <authorList>
            <person name="Peterson S.W."/>
        </authorList>
    </citation>
    <scope>NUCLEOTIDE SEQUENCE [LARGE SCALE GENOMIC DNA]</scope>
    <source>
        <strain evidence="2 3">DSM 16080</strain>
    </source>
</reference>
<dbReference type="OrthoDB" id="9789971at2"/>
<dbReference type="AlphaFoldDB" id="A0A1T4WKW7"/>
<proteinExistence type="predicted"/>
<dbReference type="EMBL" id="FUYC01000003">
    <property type="protein sequence ID" value="SKA77548.1"/>
    <property type="molecule type" value="Genomic_DNA"/>
</dbReference>
<gene>
    <name evidence="2" type="ORF">SAMN02745704_00998</name>
</gene>
<dbReference type="Proteomes" id="UP000190027">
    <property type="component" value="Unassembled WGS sequence"/>
</dbReference>
<dbReference type="Pfam" id="PF08821">
    <property type="entry name" value="CGGC"/>
    <property type="match status" value="1"/>
</dbReference>
<dbReference type="SMART" id="SM01078">
    <property type="entry name" value="CGGC"/>
    <property type="match status" value="1"/>
</dbReference>
<dbReference type="STRING" id="1121449.SAMN02745704_00998"/>
<organism evidence="2 3">
    <name type="scientific">Paucidesulfovibrio gracilis DSM 16080</name>
    <dbReference type="NCBI Taxonomy" id="1121449"/>
    <lineage>
        <taxon>Bacteria</taxon>
        <taxon>Pseudomonadati</taxon>
        <taxon>Thermodesulfobacteriota</taxon>
        <taxon>Desulfovibrionia</taxon>
        <taxon>Desulfovibrionales</taxon>
        <taxon>Desulfovibrionaceae</taxon>
        <taxon>Paucidesulfovibrio</taxon>
    </lineage>
</organism>
<feature type="domain" description="CGGC" evidence="1">
    <location>
        <begin position="3"/>
        <end position="111"/>
    </location>
</feature>
<evidence type="ECO:0000259" key="1">
    <source>
        <dbReference type="SMART" id="SM01078"/>
    </source>
</evidence>